<dbReference type="GO" id="GO:0046873">
    <property type="term" value="F:metal ion transmembrane transporter activity"/>
    <property type="evidence" value="ECO:0007669"/>
    <property type="project" value="InterPro"/>
</dbReference>
<dbReference type="GO" id="GO:0016020">
    <property type="term" value="C:membrane"/>
    <property type="evidence" value="ECO:0007669"/>
    <property type="project" value="UniProtKB-SubCell"/>
</dbReference>
<dbReference type="InterPro" id="IPR003689">
    <property type="entry name" value="ZIP"/>
</dbReference>
<keyword evidence="2 5" id="KW-0812">Transmembrane</keyword>
<evidence type="ECO:0000256" key="2">
    <source>
        <dbReference type="ARBA" id="ARBA00022692"/>
    </source>
</evidence>
<feature type="transmembrane region" description="Helical" evidence="5">
    <location>
        <begin position="119"/>
        <end position="142"/>
    </location>
</feature>
<dbReference type="PANTHER" id="PTHR16950:SF16">
    <property type="entry name" value="ZINC TRANSPORTER ZIP13"/>
    <property type="match status" value="1"/>
</dbReference>
<dbReference type="PANTHER" id="PTHR16950">
    <property type="entry name" value="ZINC TRANSPORTER SLC39A7 HISTIDINE-RICH MEMBRANE PROTEIN KE4"/>
    <property type="match status" value="1"/>
</dbReference>
<keyword evidence="3 5" id="KW-1133">Transmembrane helix</keyword>
<sequence>MAIGLLLGDALLHVLPHALEAGNPAESALLAAAFGIVILIAIESALRGLRPSTSGVLPAARMAVVGDLVHHAIDGVILAGAFAAGPAAGYAALLAIAIHEVPREMSGAGALVALGYTPGRAFVLSVGVALAVPATTLLVQALSLSSQSISTVSAFAAGTIMYVALANLLPAAWPLSNGTRRYAPALGAMAGLTFMAWLARIEHHH</sequence>
<evidence type="ECO:0000256" key="3">
    <source>
        <dbReference type="ARBA" id="ARBA00022989"/>
    </source>
</evidence>
<dbReference type="AlphaFoldDB" id="A0A0F3KUF4"/>
<evidence type="ECO:0000256" key="4">
    <source>
        <dbReference type="ARBA" id="ARBA00023136"/>
    </source>
</evidence>
<feature type="transmembrane region" description="Helical" evidence="5">
    <location>
        <begin position="28"/>
        <end position="46"/>
    </location>
</feature>
<reference evidence="6 7" key="1">
    <citation type="submission" date="2015-03" db="EMBL/GenBank/DDBJ databases">
        <title>Draft genome sequence of Luteibacter yeojuensis strain SU11.</title>
        <authorList>
            <person name="Sulaiman J."/>
            <person name="Priya K."/>
            <person name="Chan K.-G."/>
        </authorList>
    </citation>
    <scope>NUCLEOTIDE SEQUENCE [LARGE SCALE GENOMIC DNA]</scope>
    <source>
        <strain evidence="6 7">SU11</strain>
    </source>
</reference>
<dbReference type="Proteomes" id="UP000033651">
    <property type="component" value="Unassembled WGS sequence"/>
</dbReference>
<dbReference type="PATRIC" id="fig|345309.4.peg.1116"/>
<protein>
    <recommendedName>
        <fullName evidence="8">ZIP family metal transporter</fullName>
    </recommendedName>
</protein>
<proteinExistence type="predicted"/>
<feature type="transmembrane region" description="Helical" evidence="5">
    <location>
        <begin position="76"/>
        <end position="99"/>
    </location>
</feature>
<comment type="caution">
    <text evidence="6">The sequence shown here is derived from an EMBL/GenBank/DDBJ whole genome shotgun (WGS) entry which is preliminary data.</text>
</comment>
<keyword evidence="4 5" id="KW-0472">Membrane</keyword>
<comment type="subcellular location">
    <subcellularLocation>
        <location evidence="1">Membrane</location>
        <topology evidence="1">Multi-pass membrane protein</topology>
    </subcellularLocation>
</comment>
<organism evidence="6 7">
    <name type="scientific">Luteibacter yeojuensis</name>
    <dbReference type="NCBI Taxonomy" id="345309"/>
    <lineage>
        <taxon>Bacteria</taxon>
        <taxon>Pseudomonadati</taxon>
        <taxon>Pseudomonadota</taxon>
        <taxon>Gammaproteobacteria</taxon>
        <taxon>Lysobacterales</taxon>
        <taxon>Rhodanobacteraceae</taxon>
        <taxon>Luteibacter</taxon>
    </lineage>
</organism>
<feature type="transmembrane region" description="Helical" evidence="5">
    <location>
        <begin position="154"/>
        <end position="176"/>
    </location>
</feature>
<gene>
    <name evidence="6" type="ORF">VI08_09425</name>
</gene>
<keyword evidence="7" id="KW-1185">Reference proteome</keyword>
<evidence type="ECO:0000256" key="1">
    <source>
        <dbReference type="ARBA" id="ARBA00004141"/>
    </source>
</evidence>
<dbReference type="Pfam" id="PF02535">
    <property type="entry name" value="Zip"/>
    <property type="match status" value="1"/>
</dbReference>
<evidence type="ECO:0000313" key="6">
    <source>
        <dbReference type="EMBL" id="KJV34796.1"/>
    </source>
</evidence>
<dbReference type="EMBL" id="JZRB01000018">
    <property type="protein sequence ID" value="KJV34796.1"/>
    <property type="molecule type" value="Genomic_DNA"/>
</dbReference>
<accession>A0A0F3KUF4</accession>
<evidence type="ECO:0000313" key="7">
    <source>
        <dbReference type="Proteomes" id="UP000033651"/>
    </source>
</evidence>
<evidence type="ECO:0000256" key="5">
    <source>
        <dbReference type="SAM" id="Phobius"/>
    </source>
</evidence>
<evidence type="ECO:0008006" key="8">
    <source>
        <dbReference type="Google" id="ProtNLM"/>
    </source>
</evidence>
<name>A0A0F3KUF4_9GAMM</name>
<feature type="transmembrane region" description="Helical" evidence="5">
    <location>
        <begin position="182"/>
        <end position="199"/>
    </location>
</feature>